<keyword evidence="1" id="KW-0238">DNA-binding</keyword>
<dbReference type="PROSITE" id="PS50943">
    <property type="entry name" value="HTH_CROC1"/>
    <property type="match status" value="1"/>
</dbReference>
<dbReference type="GO" id="GO:0005829">
    <property type="term" value="C:cytosol"/>
    <property type="evidence" value="ECO:0007669"/>
    <property type="project" value="TreeGrafter"/>
</dbReference>
<protein>
    <submittedName>
        <fullName evidence="3">Transcriptional regulator with XRE-family HTH domain</fullName>
    </submittedName>
</protein>
<dbReference type="InterPro" id="IPR010982">
    <property type="entry name" value="Lambda_DNA-bd_dom_sf"/>
</dbReference>
<dbReference type="RefSeq" id="WP_183750335.1">
    <property type="nucleotide sequence ID" value="NZ_JACICC010000001.1"/>
</dbReference>
<dbReference type="GO" id="GO:0003700">
    <property type="term" value="F:DNA-binding transcription factor activity"/>
    <property type="evidence" value="ECO:0007669"/>
    <property type="project" value="TreeGrafter"/>
</dbReference>
<dbReference type="PANTHER" id="PTHR46797">
    <property type="entry name" value="HTH-TYPE TRANSCRIPTIONAL REGULATOR"/>
    <property type="match status" value="1"/>
</dbReference>
<gene>
    <name evidence="3" type="ORF">FHS81_000381</name>
</gene>
<accession>A0A7W6EFG8</accession>
<dbReference type="InterPro" id="IPR050807">
    <property type="entry name" value="TransReg_Diox_bact_type"/>
</dbReference>
<comment type="caution">
    <text evidence="3">The sequence shown here is derived from an EMBL/GenBank/DDBJ whole genome shotgun (WGS) entry which is preliminary data.</text>
</comment>
<dbReference type="Gene3D" id="1.10.260.40">
    <property type="entry name" value="lambda repressor-like DNA-binding domains"/>
    <property type="match status" value="1"/>
</dbReference>
<dbReference type="Proteomes" id="UP000537592">
    <property type="component" value="Unassembled WGS sequence"/>
</dbReference>
<evidence type="ECO:0000313" key="4">
    <source>
        <dbReference type="Proteomes" id="UP000537592"/>
    </source>
</evidence>
<evidence type="ECO:0000313" key="3">
    <source>
        <dbReference type="EMBL" id="MBB3808327.1"/>
    </source>
</evidence>
<dbReference type="SMART" id="SM00530">
    <property type="entry name" value="HTH_XRE"/>
    <property type="match status" value="1"/>
</dbReference>
<dbReference type="CDD" id="cd00093">
    <property type="entry name" value="HTH_XRE"/>
    <property type="match status" value="1"/>
</dbReference>
<name>A0A7W6EFG8_9HYPH</name>
<dbReference type="InterPro" id="IPR001387">
    <property type="entry name" value="Cro/C1-type_HTH"/>
</dbReference>
<dbReference type="SUPFAM" id="SSF47413">
    <property type="entry name" value="lambda repressor-like DNA-binding domains"/>
    <property type="match status" value="1"/>
</dbReference>
<dbReference type="Pfam" id="PF01381">
    <property type="entry name" value="HTH_3"/>
    <property type="match status" value="1"/>
</dbReference>
<proteinExistence type="predicted"/>
<evidence type="ECO:0000259" key="2">
    <source>
        <dbReference type="PROSITE" id="PS50943"/>
    </source>
</evidence>
<reference evidence="3 4" key="1">
    <citation type="submission" date="2020-08" db="EMBL/GenBank/DDBJ databases">
        <title>Genomic Encyclopedia of Type Strains, Phase IV (KMG-IV): sequencing the most valuable type-strain genomes for metagenomic binning, comparative biology and taxonomic classification.</title>
        <authorList>
            <person name="Goeker M."/>
        </authorList>
    </citation>
    <scope>NUCLEOTIDE SEQUENCE [LARGE SCALE GENOMIC DNA]</scope>
    <source>
        <strain evidence="3 4">DSM 28760</strain>
    </source>
</reference>
<dbReference type="PANTHER" id="PTHR46797:SF2">
    <property type="entry name" value="TRANSCRIPTIONAL REGULATOR"/>
    <property type="match status" value="1"/>
</dbReference>
<evidence type="ECO:0000256" key="1">
    <source>
        <dbReference type="ARBA" id="ARBA00023125"/>
    </source>
</evidence>
<dbReference type="GO" id="GO:0003677">
    <property type="term" value="F:DNA binding"/>
    <property type="evidence" value="ECO:0007669"/>
    <property type="project" value="UniProtKB-KW"/>
</dbReference>
<keyword evidence="4" id="KW-1185">Reference proteome</keyword>
<organism evidence="3 4">
    <name type="scientific">Pseudochelatococcus contaminans</name>
    <dbReference type="NCBI Taxonomy" id="1538103"/>
    <lineage>
        <taxon>Bacteria</taxon>
        <taxon>Pseudomonadati</taxon>
        <taxon>Pseudomonadota</taxon>
        <taxon>Alphaproteobacteria</taxon>
        <taxon>Hyphomicrobiales</taxon>
        <taxon>Chelatococcaceae</taxon>
        <taxon>Pseudochelatococcus</taxon>
    </lineage>
</organism>
<dbReference type="EMBL" id="JACICC010000001">
    <property type="protein sequence ID" value="MBB3808327.1"/>
    <property type="molecule type" value="Genomic_DNA"/>
</dbReference>
<feature type="domain" description="HTH cro/C1-type" evidence="2">
    <location>
        <begin position="11"/>
        <end position="66"/>
    </location>
</feature>
<dbReference type="AlphaFoldDB" id="A0A7W6EFG8"/>
<sequence length="109" mass="11970">MSLTVVFGSNLRHHRKARHLTQDALAEMVGLSSEMISKIERGIAAPSFSTVEKLSDVLQVPEVAFFGIGMVVTSDGARTRQLAKIQTQLSRMNEDQLVRASKMLSALID</sequence>